<evidence type="ECO:0000313" key="2">
    <source>
        <dbReference type="EMBL" id="MBD3323471.1"/>
    </source>
</evidence>
<reference evidence="2" key="1">
    <citation type="submission" date="2019-11" db="EMBL/GenBank/DDBJ databases">
        <title>Microbial mats filling the niche in hypersaline microbial mats.</title>
        <authorList>
            <person name="Wong H.L."/>
            <person name="Macleod F.I."/>
            <person name="White R.A. III"/>
            <person name="Burns B.P."/>
        </authorList>
    </citation>
    <scope>NUCLEOTIDE SEQUENCE</scope>
    <source>
        <strain evidence="2">Rbin_158</strain>
    </source>
</reference>
<feature type="domain" description="Uroporphyrinogen decarboxylase (URO-D)" evidence="1">
    <location>
        <begin position="185"/>
        <end position="384"/>
    </location>
</feature>
<accession>A0A9D5JTP0</accession>
<dbReference type="Proteomes" id="UP000649604">
    <property type="component" value="Unassembled WGS sequence"/>
</dbReference>
<dbReference type="EMBL" id="WJJP01000081">
    <property type="protein sequence ID" value="MBD3323471.1"/>
    <property type="molecule type" value="Genomic_DNA"/>
</dbReference>
<dbReference type="SUPFAM" id="SSF51726">
    <property type="entry name" value="UROD/MetE-like"/>
    <property type="match status" value="1"/>
</dbReference>
<dbReference type="GO" id="GO:0004853">
    <property type="term" value="F:uroporphyrinogen decarboxylase activity"/>
    <property type="evidence" value="ECO:0007669"/>
    <property type="project" value="InterPro"/>
</dbReference>
<dbReference type="PANTHER" id="PTHR47099:SF1">
    <property type="entry name" value="METHYLCOBAMIDE:COM METHYLTRANSFERASE MTBA"/>
    <property type="match status" value="1"/>
</dbReference>
<name>A0A9D5JTP0_9BACT</name>
<sequence>MASHDEWTPRKRVFTALEHKEPDRVPINFGGCAQTTILECPPQAKACTQLYAHLGIEDYEEPITGALANQVYNLDERVMNRFGNDFRLILPAGGNVRIEPDGTKTVLGISCGLRIKKVGFYDDIFDFPLKNCTTMQDIENYPYWPTDEDFARLAEGKVEEIKRLRDETDYVILEDCYKSYPALMYALLSGYEKWLMDMKLNHDFYFALSDKLFEIGLKVVEHWIGPIGEYVDIVSTYDDLGTQTGPLISRKDYVNYLKPYEKQMIEQIKKYTDAKIYRHSCGSVYQFIPDLIEIGVDILNPLQPLAKDMEPWRLKREFGNDLTFFGGVDTQQLLYQSPEDVRQGVKALIQEYAPGGGYIFGTGHNIEPDTPIENIPAMFETALEYGQYPITRE</sequence>
<evidence type="ECO:0000259" key="1">
    <source>
        <dbReference type="Pfam" id="PF01208"/>
    </source>
</evidence>
<evidence type="ECO:0000313" key="3">
    <source>
        <dbReference type="Proteomes" id="UP000649604"/>
    </source>
</evidence>
<dbReference type="PANTHER" id="PTHR47099">
    <property type="entry name" value="METHYLCOBAMIDE:COM METHYLTRANSFERASE MTBA"/>
    <property type="match status" value="1"/>
</dbReference>
<organism evidence="2 3">
    <name type="scientific">candidate division KSB3 bacterium</name>
    <dbReference type="NCBI Taxonomy" id="2044937"/>
    <lineage>
        <taxon>Bacteria</taxon>
        <taxon>candidate division KSB3</taxon>
    </lineage>
</organism>
<dbReference type="InterPro" id="IPR038071">
    <property type="entry name" value="UROD/MetE-like_sf"/>
</dbReference>
<proteinExistence type="predicted"/>
<dbReference type="AlphaFoldDB" id="A0A9D5JTP0"/>
<dbReference type="Gene3D" id="3.20.20.210">
    <property type="match status" value="1"/>
</dbReference>
<dbReference type="Pfam" id="PF01208">
    <property type="entry name" value="URO-D"/>
    <property type="match status" value="1"/>
</dbReference>
<dbReference type="GO" id="GO:0006779">
    <property type="term" value="P:porphyrin-containing compound biosynthetic process"/>
    <property type="evidence" value="ECO:0007669"/>
    <property type="project" value="InterPro"/>
</dbReference>
<protein>
    <recommendedName>
        <fullName evidence="1">Uroporphyrinogen decarboxylase (URO-D) domain-containing protein</fullName>
    </recommendedName>
</protein>
<dbReference type="InterPro" id="IPR052024">
    <property type="entry name" value="Methanogen_methyltrans"/>
</dbReference>
<comment type="caution">
    <text evidence="2">The sequence shown here is derived from an EMBL/GenBank/DDBJ whole genome shotgun (WGS) entry which is preliminary data.</text>
</comment>
<gene>
    <name evidence="2" type="ORF">GF339_02735</name>
</gene>
<dbReference type="InterPro" id="IPR000257">
    <property type="entry name" value="Uroporphyrinogen_deCOase"/>
</dbReference>